<dbReference type="InterPro" id="IPR023054">
    <property type="entry name" value="Sporulation_regulator_WhiA_C"/>
</dbReference>
<feature type="domain" description="WhiA LAGLIDADG-like" evidence="6">
    <location>
        <begin position="118"/>
        <end position="209"/>
    </location>
</feature>
<name>A0A9D1APK8_9FIRM</name>
<keyword evidence="3 4" id="KW-0131">Cell cycle</keyword>
<dbReference type="EMBL" id="DVHE01000003">
    <property type="protein sequence ID" value="HIR49735.1"/>
    <property type="molecule type" value="Genomic_DNA"/>
</dbReference>
<gene>
    <name evidence="4 7" type="primary">whiA</name>
    <name evidence="7" type="ORF">IAA53_00370</name>
</gene>
<keyword evidence="2 4" id="KW-0238">DNA-binding</keyword>
<dbReference type="HAMAP" id="MF_01420">
    <property type="entry name" value="HTH_type_WhiA"/>
    <property type="match status" value="1"/>
</dbReference>
<dbReference type="InterPro" id="IPR003802">
    <property type="entry name" value="Sporulation_regulator_WhiA"/>
</dbReference>
<evidence type="ECO:0000256" key="1">
    <source>
        <dbReference type="ARBA" id="ARBA00022618"/>
    </source>
</evidence>
<dbReference type="AlphaFoldDB" id="A0A9D1APK8"/>
<dbReference type="InterPro" id="IPR027434">
    <property type="entry name" value="Homing_endonucl"/>
</dbReference>
<dbReference type="PANTHER" id="PTHR37307:SF1">
    <property type="entry name" value="CELL DIVISION PROTEIN WHIA-RELATED"/>
    <property type="match status" value="1"/>
</dbReference>
<dbReference type="PANTHER" id="PTHR37307">
    <property type="entry name" value="CELL DIVISION PROTEIN WHIA-RELATED"/>
    <property type="match status" value="1"/>
</dbReference>
<evidence type="ECO:0000259" key="5">
    <source>
        <dbReference type="Pfam" id="PF02650"/>
    </source>
</evidence>
<dbReference type="NCBIfam" id="TIGR00647">
    <property type="entry name" value="DNA_bind_WhiA"/>
    <property type="match status" value="1"/>
</dbReference>
<protein>
    <recommendedName>
        <fullName evidence="4">Probable cell division protein WhiA</fullName>
    </recommendedName>
</protein>
<comment type="similarity">
    <text evidence="4">Belongs to the WhiA family.</text>
</comment>
<dbReference type="InterPro" id="IPR039518">
    <property type="entry name" value="WhiA_LAGLIDADG_dom"/>
</dbReference>
<reference evidence="7" key="2">
    <citation type="journal article" date="2021" name="PeerJ">
        <title>Extensive microbial diversity within the chicken gut microbiome revealed by metagenomics and culture.</title>
        <authorList>
            <person name="Gilroy R."/>
            <person name="Ravi A."/>
            <person name="Getino M."/>
            <person name="Pursley I."/>
            <person name="Horton D.L."/>
            <person name="Alikhan N.F."/>
            <person name="Baker D."/>
            <person name="Gharbi K."/>
            <person name="Hall N."/>
            <person name="Watson M."/>
            <person name="Adriaenssens E.M."/>
            <person name="Foster-Nyarko E."/>
            <person name="Jarju S."/>
            <person name="Secka A."/>
            <person name="Antonio M."/>
            <person name="Oren A."/>
            <person name="Chaudhuri R.R."/>
            <person name="La Ragione R."/>
            <person name="Hildebrand F."/>
            <person name="Pallen M.J."/>
        </authorList>
    </citation>
    <scope>NUCLEOTIDE SEQUENCE</scope>
    <source>
        <strain evidence="7">ChiBcec15-4380</strain>
    </source>
</reference>
<evidence type="ECO:0000313" key="8">
    <source>
        <dbReference type="Proteomes" id="UP000824239"/>
    </source>
</evidence>
<dbReference type="GO" id="GO:0003677">
    <property type="term" value="F:DNA binding"/>
    <property type="evidence" value="ECO:0007669"/>
    <property type="project" value="UniProtKB-UniRule"/>
</dbReference>
<dbReference type="Pfam" id="PF14527">
    <property type="entry name" value="LAGLIDADG_WhiA"/>
    <property type="match status" value="1"/>
</dbReference>
<feature type="domain" description="Sporulation regulator WhiA C-terminal" evidence="5">
    <location>
        <begin position="212"/>
        <end position="294"/>
    </location>
</feature>
<organism evidence="7 8">
    <name type="scientific">Candidatus Avoscillospira avicola</name>
    <dbReference type="NCBI Taxonomy" id="2840706"/>
    <lineage>
        <taxon>Bacteria</taxon>
        <taxon>Bacillati</taxon>
        <taxon>Bacillota</taxon>
        <taxon>Clostridia</taxon>
        <taxon>Eubacteriales</taxon>
        <taxon>Oscillospiraceae</taxon>
        <taxon>Oscillospiraceae incertae sedis</taxon>
        <taxon>Candidatus Avoscillospira</taxon>
    </lineage>
</organism>
<comment type="caution">
    <text evidence="7">The sequence shown here is derived from an EMBL/GenBank/DDBJ whole genome shotgun (WGS) entry which is preliminary data.</text>
</comment>
<sequence>MSFCAQVKQELCKLPPSRSCCAVAESYGVLLFCNTFSPRSVRIVTESRDFAQRLPRLFQKAFGLTFDQMPESDQGKQIFTVDDARKIRHIYDVFGLEAATNVALQVNLGILEEDCCRAAFLRGAFMAGGSVTDPEKRYHLELATSHLRVSREVRTLMDEMGFAPKCIDRAGSHVLYFKQSDLIEDFLTTLGAPVCAMGIMEAKVEKDLRNGVNRRVNCETANLGKAVDAAQEQLAAIRRLEERGLFQDLPDKLRQTAQLRRENPEATLLELAQSMDPPVSKSAINHRMRKLIELSKQ</sequence>
<comment type="function">
    <text evidence="4">Involved in cell division and chromosome segregation.</text>
</comment>
<dbReference type="Pfam" id="PF02650">
    <property type="entry name" value="HTH_WhiA"/>
    <property type="match status" value="1"/>
</dbReference>
<dbReference type="GO" id="GO:0043937">
    <property type="term" value="P:regulation of sporulation"/>
    <property type="evidence" value="ECO:0007669"/>
    <property type="project" value="InterPro"/>
</dbReference>
<dbReference type="SUPFAM" id="SSF55608">
    <property type="entry name" value="Homing endonucleases"/>
    <property type="match status" value="1"/>
</dbReference>
<reference evidence="7" key="1">
    <citation type="submission" date="2020-10" db="EMBL/GenBank/DDBJ databases">
        <authorList>
            <person name="Gilroy R."/>
        </authorList>
    </citation>
    <scope>NUCLEOTIDE SEQUENCE</scope>
    <source>
        <strain evidence="7">ChiBcec15-4380</strain>
    </source>
</reference>
<keyword evidence="1 4" id="KW-0132">Cell division</keyword>
<evidence type="ECO:0000313" key="7">
    <source>
        <dbReference type="EMBL" id="HIR49735.1"/>
    </source>
</evidence>
<dbReference type="Gene3D" id="3.10.28.10">
    <property type="entry name" value="Homing endonucleases"/>
    <property type="match status" value="1"/>
</dbReference>
<evidence type="ECO:0000256" key="4">
    <source>
        <dbReference type="HAMAP-Rule" id="MF_01420"/>
    </source>
</evidence>
<dbReference type="GO" id="GO:0051301">
    <property type="term" value="P:cell division"/>
    <property type="evidence" value="ECO:0007669"/>
    <property type="project" value="UniProtKB-UniRule"/>
</dbReference>
<evidence type="ECO:0000259" key="6">
    <source>
        <dbReference type="Pfam" id="PF14527"/>
    </source>
</evidence>
<evidence type="ECO:0000256" key="3">
    <source>
        <dbReference type="ARBA" id="ARBA00023306"/>
    </source>
</evidence>
<evidence type="ECO:0000256" key="2">
    <source>
        <dbReference type="ARBA" id="ARBA00023125"/>
    </source>
</evidence>
<proteinExistence type="inferred from homology"/>
<dbReference type="Proteomes" id="UP000824239">
    <property type="component" value="Unassembled WGS sequence"/>
</dbReference>
<accession>A0A9D1APK8</accession>